<keyword evidence="1" id="KW-1133">Transmembrane helix</keyword>
<name>A0ABY0QI01_CLOCO</name>
<proteinExistence type="predicted"/>
<reference evidence="2 3" key="1">
    <citation type="submission" date="2016-10" db="EMBL/GenBank/DDBJ databases">
        <authorList>
            <person name="Varghese N."/>
            <person name="Submissions S."/>
        </authorList>
    </citation>
    <scope>NUCLEOTIDE SEQUENCE [LARGE SCALE GENOMIC DNA]</scope>
    <source>
        <strain evidence="2 3">NLAE-zl-C224</strain>
    </source>
</reference>
<dbReference type="EMBL" id="FNGL01000001">
    <property type="protein sequence ID" value="SDK82967.1"/>
    <property type="molecule type" value="Genomic_DNA"/>
</dbReference>
<keyword evidence="1" id="KW-0472">Membrane</keyword>
<sequence length="52" mass="6046">MSICLPGILQNIKLKGTIDYLKLIGSYIIPIVLIAMIPDIFYTFYRKHIYDI</sequence>
<keyword evidence="1" id="KW-0812">Transmembrane</keyword>
<dbReference type="RefSeq" id="WP_168943923.1">
    <property type="nucleotide sequence ID" value="NZ_JANJZY010000003.1"/>
</dbReference>
<dbReference type="Proteomes" id="UP000198811">
    <property type="component" value="Unassembled WGS sequence"/>
</dbReference>
<protein>
    <submittedName>
        <fullName evidence="2">Uncharacterized protein</fullName>
    </submittedName>
</protein>
<gene>
    <name evidence="2" type="ORF">SAMN05216497_101136</name>
</gene>
<evidence type="ECO:0000313" key="2">
    <source>
        <dbReference type="EMBL" id="SDK82967.1"/>
    </source>
</evidence>
<evidence type="ECO:0000256" key="1">
    <source>
        <dbReference type="SAM" id="Phobius"/>
    </source>
</evidence>
<evidence type="ECO:0000313" key="3">
    <source>
        <dbReference type="Proteomes" id="UP000198811"/>
    </source>
</evidence>
<accession>A0ABY0QI01</accession>
<comment type="caution">
    <text evidence="2">The sequence shown here is derived from an EMBL/GenBank/DDBJ whole genome shotgun (WGS) entry which is preliminary data.</text>
</comment>
<organism evidence="2 3">
    <name type="scientific">Clostridium cochlearium</name>
    <dbReference type="NCBI Taxonomy" id="1494"/>
    <lineage>
        <taxon>Bacteria</taxon>
        <taxon>Bacillati</taxon>
        <taxon>Bacillota</taxon>
        <taxon>Clostridia</taxon>
        <taxon>Eubacteriales</taxon>
        <taxon>Clostridiaceae</taxon>
        <taxon>Clostridium</taxon>
    </lineage>
</organism>
<keyword evidence="3" id="KW-1185">Reference proteome</keyword>
<feature type="transmembrane region" description="Helical" evidence="1">
    <location>
        <begin position="24"/>
        <end position="45"/>
    </location>
</feature>